<gene>
    <name evidence="5" type="ORF">QRD43_00445</name>
</gene>
<dbReference type="SUPFAM" id="SSF55874">
    <property type="entry name" value="ATPase domain of HSP90 chaperone/DNA topoisomerase II/histidine kinase"/>
    <property type="match status" value="1"/>
</dbReference>
<dbReference type="InterPro" id="IPR010559">
    <property type="entry name" value="Sig_transdc_His_kin_internal"/>
</dbReference>
<dbReference type="GO" id="GO:0016301">
    <property type="term" value="F:kinase activity"/>
    <property type="evidence" value="ECO:0007669"/>
    <property type="project" value="UniProtKB-KW"/>
</dbReference>
<accession>A0ABT7LFL1</accession>
<keyword evidence="6" id="KW-1185">Reference proteome</keyword>
<name>A0ABT7LFL1_9BURK</name>
<dbReference type="PANTHER" id="PTHR34220">
    <property type="entry name" value="SENSOR HISTIDINE KINASE YPDA"/>
    <property type="match status" value="1"/>
</dbReference>
<dbReference type="Pfam" id="PF06580">
    <property type="entry name" value="His_kinase"/>
    <property type="match status" value="1"/>
</dbReference>
<dbReference type="InterPro" id="IPR003594">
    <property type="entry name" value="HATPase_dom"/>
</dbReference>
<reference evidence="5 6" key="1">
    <citation type="submission" date="2023-06" db="EMBL/GenBank/DDBJ databases">
        <title>Pelomonas sp. APW6 16S ribosomal RNA gene genome sequencing and assembly.</title>
        <authorList>
            <person name="Woo H."/>
        </authorList>
    </citation>
    <scope>NUCLEOTIDE SEQUENCE [LARGE SCALE GENOMIC DNA]</scope>
    <source>
        <strain evidence="5 6">APW6</strain>
    </source>
</reference>
<comment type="caution">
    <text evidence="5">The sequence shown here is derived from an EMBL/GenBank/DDBJ whole genome shotgun (WGS) entry which is preliminary data.</text>
</comment>
<protein>
    <recommendedName>
        <fullName evidence="2">histidine kinase</fullName>
        <ecNumber evidence="2">2.7.13.3</ecNumber>
    </recommendedName>
</protein>
<dbReference type="Pfam" id="PF02518">
    <property type="entry name" value="HATPase_c"/>
    <property type="match status" value="1"/>
</dbReference>
<feature type="domain" description="Histidine kinase" evidence="4">
    <location>
        <begin position="407"/>
        <end position="500"/>
    </location>
</feature>
<evidence type="ECO:0000256" key="3">
    <source>
        <dbReference type="SAM" id="MobiDB-lite"/>
    </source>
</evidence>
<dbReference type="SMART" id="SM00387">
    <property type="entry name" value="HATPase_c"/>
    <property type="match status" value="1"/>
</dbReference>
<sequence length="509" mass="55793">MNAHPIPTWYERWQRFSAASVRSFHVYASWLVSISWRRFIVLSVLLIVGANVLSNMPPFTWRITEQYEGPPPLKSLPKSRPAPKAAESKSSKDEASIEEAARKVAEKLGKGEDGVHLDVAIDKHGIRIEQRPKPAAGASAPADAGKAVEDGVHINLPNLVVRVPADKADKSDKAEKAGKLEISEDELRSKVEEALRESHEEAQSRLEEARAARDEAEDARRQVQAELERTQAELEKIQEEAAPGWHSRVRVIHWGEFLIDFSVLFVMASALIKATYKGRIQAEVKAAQATETAEAESLKRQVVEARMAAMQAQVEPHFLFNTLASIDHLIETDPPRASQMQRNLIALLRASMPTMREANAAGVRDLGRELAVIRPYLEILKVRMEDRLQTEIDVPDGLLSAEFPPMMIQSLVENAIKHGLEPKAEGGSLKVRAEVLHGKLAITVADTGLGFGRAATAGTGVGLANIRERLSLLYGGRASVTIAANQPSGTVVTITVPYRSRTDDQGASA</sequence>
<comment type="catalytic activity">
    <reaction evidence="1">
        <text>ATP + protein L-histidine = ADP + protein N-phospho-L-histidine.</text>
        <dbReference type="EC" id="2.7.13.3"/>
    </reaction>
</comment>
<dbReference type="PRINTS" id="PR00344">
    <property type="entry name" value="BCTRLSENSOR"/>
</dbReference>
<dbReference type="InterPro" id="IPR005467">
    <property type="entry name" value="His_kinase_dom"/>
</dbReference>
<proteinExistence type="predicted"/>
<evidence type="ECO:0000313" key="6">
    <source>
        <dbReference type="Proteomes" id="UP001238603"/>
    </source>
</evidence>
<feature type="region of interest" description="Disordered" evidence="3">
    <location>
        <begin position="70"/>
        <end position="100"/>
    </location>
</feature>
<dbReference type="RefSeq" id="WP_285980496.1">
    <property type="nucleotide sequence ID" value="NZ_JASVDS010000001.1"/>
</dbReference>
<dbReference type="Proteomes" id="UP001238603">
    <property type="component" value="Unassembled WGS sequence"/>
</dbReference>
<evidence type="ECO:0000259" key="4">
    <source>
        <dbReference type="PROSITE" id="PS50109"/>
    </source>
</evidence>
<dbReference type="EMBL" id="JASVDS010000001">
    <property type="protein sequence ID" value="MDL5030356.1"/>
    <property type="molecule type" value="Genomic_DNA"/>
</dbReference>
<dbReference type="InterPro" id="IPR050640">
    <property type="entry name" value="Bact_2-comp_sensor_kinase"/>
</dbReference>
<dbReference type="PANTHER" id="PTHR34220:SF9">
    <property type="entry name" value="SIGNAL TRANSDUCTION HISTIDINE KINASE INTERNAL REGION DOMAIN-CONTAINING PROTEIN"/>
    <property type="match status" value="1"/>
</dbReference>
<dbReference type="PROSITE" id="PS50109">
    <property type="entry name" value="HIS_KIN"/>
    <property type="match status" value="1"/>
</dbReference>
<evidence type="ECO:0000256" key="1">
    <source>
        <dbReference type="ARBA" id="ARBA00000085"/>
    </source>
</evidence>
<dbReference type="InterPro" id="IPR036890">
    <property type="entry name" value="HATPase_C_sf"/>
</dbReference>
<organism evidence="5 6">
    <name type="scientific">Roseateles subflavus</name>
    <dbReference type="NCBI Taxonomy" id="3053353"/>
    <lineage>
        <taxon>Bacteria</taxon>
        <taxon>Pseudomonadati</taxon>
        <taxon>Pseudomonadota</taxon>
        <taxon>Betaproteobacteria</taxon>
        <taxon>Burkholderiales</taxon>
        <taxon>Sphaerotilaceae</taxon>
        <taxon>Roseateles</taxon>
    </lineage>
</organism>
<dbReference type="Gene3D" id="3.30.565.10">
    <property type="entry name" value="Histidine kinase-like ATPase, C-terminal domain"/>
    <property type="match status" value="1"/>
</dbReference>
<keyword evidence="5" id="KW-0808">Transferase</keyword>
<evidence type="ECO:0000313" key="5">
    <source>
        <dbReference type="EMBL" id="MDL5030356.1"/>
    </source>
</evidence>
<keyword evidence="5" id="KW-0418">Kinase</keyword>
<evidence type="ECO:0000256" key="2">
    <source>
        <dbReference type="ARBA" id="ARBA00012438"/>
    </source>
</evidence>
<feature type="compositionally biased region" description="Basic and acidic residues" evidence="3">
    <location>
        <begin position="86"/>
        <end position="100"/>
    </location>
</feature>
<feature type="region of interest" description="Disordered" evidence="3">
    <location>
        <begin position="191"/>
        <end position="222"/>
    </location>
</feature>
<dbReference type="EC" id="2.7.13.3" evidence="2"/>
<dbReference type="InterPro" id="IPR004358">
    <property type="entry name" value="Sig_transdc_His_kin-like_C"/>
</dbReference>
<feature type="compositionally biased region" description="Low complexity" evidence="3">
    <location>
        <begin position="75"/>
        <end position="85"/>
    </location>
</feature>